<comment type="caution">
    <text evidence="2">The sequence shown here is derived from an EMBL/GenBank/DDBJ whole genome shotgun (WGS) entry which is preliminary data.</text>
</comment>
<sequence length="197" mass="21995">MPSFSSPDGRCMSCTGRERARPDAGNLLIAPSTFFRRRTWSMGKKRLLFASAVGVRRMTTMTATSQLAAGHRHGQYCQDVLPRQYATARTWKKEPAWHGKAWGMTAVRPPPAPPLRPSRLGGKRPKPDNREDETGRAGTRRNRRPRRLGAETQWPTAGTAASRWPPTSEPPLEVDWLPRVGMSGYWAHSQCAMSLSS</sequence>
<name>A0A151GD14_DRECN</name>
<feature type="region of interest" description="Disordered" evidence="1">
    <location>
        <begin position="103"/>
        <end position="169"/>
    </location>
</feature>
<keyword evidence="3" id="KW-1185">Reference proteome</keyword>
<accession>A0A151GD14</accession>
<feature type="compositionally biased region" description="Basic and acidic residues" evidence="1">
    <location>
        <begin position="125"/>
        <end position="135"/>
    </location>
</feature>
<gene>
    <name evidence="2" type="ORF">DCS_06958</name>
</gene>
<dbReference type="GeneID" id="63719601"/>
<reference evidence="2 3" key="1">
    <citation type="journal article" date="2016" name="Sci. Rep.">
        <title>Insights into Adaptations to a Near-Obligate Nematode Endoparasitic Lifestyle from the Finished Genome of Drechmeria coniospora.</title>
        <authorList>
            <person name="Zhang L."/>
            <person name="Zhou Z."/>
            <person name="Guo Q."/>
            <person name="Fokkens L."/>
            <person name="Miskei M."/>
            <person name="Pocsi I."/>
            <person name="Zhang W."/>
            <person name="Chen M."/>
            <person name="Wang L."/>
            <person name="Sun Y."/>
            <person name="Donzelli B.G."/>
            <person name="Gibson D.M."/>
            <person name="Nelson D.R."/>
            <person name="Luo J.G."/>
            <person name="Rep M."/>
            <person name="Liu H."/>
            <person name="Yang S."/>
            <person name="Wang J."/>
            <person name="Krasnoff S.B."/>
            <person name="Xu Y."/>
            <person name="Molnar I."/>
            <person name="Lin M."/>
        </authorList>
    </citation>
    <scope>NUCLEOTIDE SEQUENCE [LARGE SCALE GENOMIC DNA]</scope>
    <source>
        <strain evidence="2 3">ARSEF 6962</strain>
    </source>
</reference>
<dbReference type="Proteomes" id="UP000076580">
    <property type="component" value="Chromosome 03"/>
</dbReference>
<dbReference type="InParanoid" id="A0A151GD14"/>
<protein>
    <submittedName>
        <fullName evidence="2">Uncharacterized protein</fullName>
    </submittedName>
</protein>
<dbReference type="AlphaFoldDB" id="A0A151GD14"/>
<dbReference type="EMBL" id="LAYC01000003">
    <property type="protein sequence ID" value="KYK54997.1"/>
    <property type="molecule type" value="Genomic_DNA"/>
</dbReference>
<organism evidence="2 3">
    <name type="scientific">Drechmeria coniospora</name>
    <name type="common">Nematophagous fungus</name>
    <name type="synonym">Meria coniospora</name>
    <dbReference type="NCBI Taxonomy" id="98403"/>
    <lineage>
        <taxon>Eukaryota</taxon>
        <taxon>Fungi</taxon>
        <taxon>Dikarya</taxon>
        <taxon>Ascomycota</taxon>
        <taxon>Pezizomycotina</taxon>
        <taxon>Sordariomycetes</taxon>
        <taxon>Hypocreomycetidae</taxon>
        <taxon>Hypocreales</taxon>
        <taxon>Ophiocordycipitaceae</taxon>
        <taxon>Drechmeria</taxon>
    </lineage>
</organism>
<proteinExistence type="predicted"/>
<evidence type="ECO:0000313" key="2">
    <source>
        <dbReference type="EMBL" id="KYK54997.1"/>
    </source>
</evidence>
<evidence type="ECO:0000256" key="1">
    <source>
        <dbReference type="SAM" id="MobiDB-lite"/>
    </source>
</evidence>
<evidence type="ECO:0000313" key="3">
    <source>
        <dbReference type="Proteomes" id="UP000076580"/>
    </source>
</evidence>
<dbReference type="RefSeq" id="XP_040654349.1">
    <property type="nucleotide sequence ID" value="XM_040804245.1"/>
</dbReference>
<feature type="compositionally biased region" description="Basic residues" evidence="1">
    <location>
        <begin position="138"/>
        <end position="147"/>
    </location>
</feature>